<organism evidence="2 3">
    <name type="scientific">Odoribacter splanchnicus</name>
    <dbReference type="NCBI Taxonomy" id="28118"/>
    <lineage>
        <taxon>Bacteria</taxon>
        <taxon>Pseudomonadati</taxon>
        <taxon>Bacteroidota</taxon>
        <taxon>Bacteroidia</taxon>
        <taxon>Bacteroidales</taxon>
        <taxon>Odoribacteraceae</taxon>
        <taxon>Odoribacter</taxon>
    </lineage>
</organism>
<evidence type="ECO:0000256" key="1">
    <source>
        <dbReference type="SAM" id="SignalP"/>
    </source>
</evidence>
<dbReference type="Pfam" id="PF16215">
    <property type="entry name" value="DUF4876"/>
    <property type="match status" value="1"/>
</dbReference>
<name>A0A412TTV7_9BACT</name>
<gene>
    <name evidence="2" type="ORF">DWW57_07400</name>
</gene>
<dbReference type="PROSITE" id="PS51257">
    <property type="entry name" value="PROKAR_LIPOPROTEIN"/>
    <property type="match status" value="1"/>
</dbReference>
<accession>A0A412TTV7</accession>
<feature type="signal peptide" evidence="1">
    <location>
        <begin position="1"/>
        <end position="23"/>
    </location>
</feature>
<keyword evidence="1" id="KW-0732">Signal</keyword>
<reference evidence="2 3" key="1">
    <citation type="submission" date="2018-08" db="EMBL/GenBank/DDBJ databases">
        <title>A genome reference for cultivated species of the human gut microbiota.</title>
        <authorList>
            <person name="Zou Y."/>
            <person name="Xue W."/>
            <person name="Luo G."/>
        </authorList>
    </citation>
    <scope>NUCLEOTIDE SEQUENCE [LARGE SCALE GENOMIC DNA]</scope>
    <source>
        <strain evidence="2 3">AF16-14</strain>
    </source>
</reference>
<dbReference type="InterPro" id="IPR032627">
    <property type="entry name" value="DUF4876"/>
</dbReference>
<evidence type="ECO:0000313" key="3">
    <source>
        <dbReference type="Proteomes" id="UP000284243"/>
    </source>
</evidence>
<sequence>MKYKNTYTIAFFLWMAAVTGSCTDQFDNADQADKIEKMTIIVQADVNVSGLPAPEYLKVQLNNYSENLTLDAEMDASGKAEISGVIPGLYSISIDGKTSSEDGSDYYLNGNAVNYPIVSSDKPLDISVRALVAGKLIFKEIYYSGSRPATGGVYFRDQFYEIYNNTENVIYLDKLYMGHLHPTTATTKLPVWPEEDGDDYVYAQTLWQFPGNGTDYPLKPGESCILAQAALNHQQELFNPNSPVDCSSAEFEFYNGFALTPDQSAVNMNIVYNDGTNELSIPFYLTSVFGGAYVLFQVPEDVDYRPWIGNKWQTVDLSSSSNTLYARVPVDYILDVVECGTKQSDLSGKRVPGFLDAGMTWVGGSYVGKSVARKMIGTRPDGSPIFQDTNNSTQDFEIQDTPQLRRYGVKMPAWNHLLVTGE</sequence>
<dbReference type="AlphaFoldDB" id="A0A412TTV7"/>
<comment type="caution">
    <text evidence="2">The sequence shown here is derived from an EMBL/GenBank/DDBJ whole genome shotgun (WGS) entry which is preliminary data.</text>
</comment>
<protein>
    <submittedName>
        <fullName evidence="2">DUF4876 domain-containing protein</fullName>
    </submittedName>
</protein>
<proteinExistence type="predicted"/>
<dbReference type="RefSeq" id="WP_022161157.1">
    <property type="nucleotide sequence ID" value="NZ_CABJFF010000007.1"/>
</dbReference>
<feature type="chain" id="PRO_5019205313" evidence="1">
    <location>
        <begin position="24"/>
        <end position="422"/>
    </location>
</feature>
<dbReference type="EMBL" id="QRYC01000007">
    <property type="protein sequence ID" value="RGU57010.1"/>
    <property type="molecule type" value="Genomic_DNA"/>
</dbReference>
<evidence type="ECO:0000313" key="2">
    <source>
        <dbReference type="EMBL" id="RGU57010.1"/>
    </source>
</evidence>
<dbReference type="Proteomes" id="UP000284243">
    <property type="component" value="Unassembled WGS sequence"/>
</dbReference>